<feature type="transmembrane region" description="Helical" evidence="1">
    <location>
        <begin position="135"/>
        <end position="158"/>
    </location>
</feature>
<dbReference type="AlphaFoldDB" id="A0A5D4H0J7"/>
<keyword evidence="1" id="KW-0812">Transmembrane</keyword>
<proteinExistence type="predicted"/>
<keyword evidence="1" id="KW-0472">Membrane</keyword>
<evidence type="ECO:0000313" key="4">
    <source>
        <dbReference type="Proteomes" id="UP000322362"/>
    </source>
</evidence>
<sequence length="309" mass="36447">MADTSLEKQQEETQANRVETRRWWNRFAISCVVAFIMPLVGHRIGEGWKLGRHVVEKPDYFIDVFWSLVLIVLVVEWIYWCTKYFDGKERWRKDFYVRMYVVTPIVILSAMFFMECYDRMYLQITDRSLLRMKRNVFQVPYSLILPIICGLCCALLSLKDEYYTLLVKVKPSEKNGNEGGESLVMENKMSDNPLIAVVDGQKFFLKDIVVTLIAHQEGINRVYDSPEHYYENNLSLRKLHEHLDYFQYRKVNRNCVINRSIIAGYHPNADKGVTLQLLENYPVDVFVSKTEVESFLAWLEMEDRSNTSE</sequence>
<accession>A0A5D4H0J7</accession>
<feature type="transmembrane region" description="Helical" evidence="1">
    <location>
        <begin position="23"/>
        <end position="40"/>
    </location>
</feature>
<feature type="domain" description="HTH LytTR-type" evidence="2">
    <location>
        <begin position="225"/>
        <end position="299"/>
    </location>
</feature>
<name>A0A5D4H0J7_9SPHI</name>
<organism evidence="3 4">
    <name type="scientific">Sphingobacterium phlebotomi</name>
    <dbReference type="NCBI Taxonomy" id="2605433"/>
    <lineage>
        <taxon>Bacteria</taxon>
        <taxon>Pseudomonadati</taxon>
        <taxon>Bacteroidota</taxon>
        <taxon>Sphingobacteriia</taxon>
        <taxon>Sphingobacteriales</taxon>
        <taxon>Sphingobacteriaceae</taxon>
        <taxon>Sphingobacterium</taxon>
    </lineage>
</organism>
<keyword evidence="1" id="KW-1133">Transmembrane helix</keyword>
<feature type="transmembrane region" description="Helical" evidence="1">
    <location>
        <begin position="60"/>
        <end position="80"/>
    </location>
</feature>
<dbReference type="Pfam" id="PF04397">
    <property type="entry name" value="LytTR"/>
    <property type="match status" value="1"/>
</dbReference>
<dbReference type="InterPro" id="IPR007492">
    <property type="entry name" value="LytTR_DNA-bd_dom"/>
</dbReference>
<dbReference type="GO" id="GO:0003677">
    <property type="term" value="F:DNA binding"/>
    <property type="evidence" value="ECO:0007669"/>
    <property type="project" value="InterPro"/>
</dbReference>
<gene>
    <name evidence="3" type="ORF">FXV77_15340</name>
</gene>
<evidence type="ECO:0000259" key="2">
    <source>
        <dbReference type="Pfam" id="PF04397"/>
    </source>
</evidence>
<evidence type="ECO:0000256" key="1">
    <source>
        <dbReference type="SAM" id="Phobius"/>
    </source>
</evidence>
<evidence type="ECO:0000313" key="3">
    <source>
        <dbReference type="EMBL" id="TYR34396.1"/>
    </source>
</evidence>
<dbReference type="Proteomes" id="UP000322362">
    <property type="component" value="Unassembled WGS sequence"/>
</dbReference>
<feature type="transmembrane region" description="Helical" evidence="1">
    <location>
        <begin position="95"/>
        <end position="114"/>
    </location>
</feature>
<comment type="caution">
    <text evidence="3">The sequence shown here is derived from an EMBL/GenBank/DDBJ whole genome shotgun (WGS) entry which is preliminary data.</text>
</comment>
<keyword evidence="4" id="KW-1185">Reference proteome</keyword>
<reference evidence="3 4" key="1">
    <citation type="submission" date="2019-08" db="EMBL/GenBank/DDBJ databases">
        <title>Phlebobacter frassis gen. nov. sp. nov., a new member of family Sphingobacteriaceae isolated from sand fly rearing media.</title>
        <authorList>
            <person name="Kakumanu M.L."/>
            <person name="Marayati B.F."/>
            <person name="Wada-Katsumata A."/>
            <person name="Wasserberg G."/>
            <person name="Schal C."/>
            <person name="Apperson C.S."/>
            <person name="Ponnusamy L."/>
        </authorList>
    </citation>
    <scope>NUCLEOTIDE SEQUENCE [LARGE SCALE GENOMIC DNA]</scope>
    <source>
        <strain evidence="3 4">SSI9</strain>
    </source>
</reference>
<protein>
    <submittedName>
        <fullName evidence="3">YIP1 family protein</fullName>
    </submittedName>
</protein>
<dbReference type="EMBL" id="VTAV01000012">
    <property type="protein sequence ID" value="TYR34396.1"/>
    <property type="molecule type" value="Genomic_DNA"/>
</dbReference>
<dbReference type="RefSeq" id="WP_148920119.1">
    <property type="nucleotide sequence ID" value="NZ_VTAV01000012.1"/>
</dbReference>